<evidence type="ECO:0000313" key="2">
    <source>
        <dbReference type="EMBL" id="MBB5785594.1"/>
    </source>
</evidence>
<feature type="transmembrane region" description="Helical" evidence="1">
    <location>
        <begin position="30"/>
        <end position="48"/>
    </location>
</feature>
<keyword evidence="1" id="KW-1133">Transmembrane helix</keyword>
<dbReference type="EMBL" id="JACHMM010000001">
    <property type="protein sequence ID" value="MBB5785594.1"/>
    <property type="molecule type" value="Genomic_DNA"/>
</dbReference>
<feature type="transmembrane region" description="Helical" evidence="1">
    <location>
        <begin position="75"/>
        <end position="96"/>
    </location>
</feature>
<organism evidence="2 3">
    <name type="scientific">Jiangella mangrovi</name>
    <dbReference type="NCBI Taxonomy" id="1524084"/>
    <lineage>
        <taxon>Bacteria</taxon>
        <taxon>Bacillati</taxon>
        <taxon>Actinomycetota</taxon>
        <taxon>Actinomycetes</taxon>
        <taxon>Jiangellales</taxon>
        <taxon>Jiangellaceae</taxon>
        <taxon>Jiangella</taxon>
    </lineage>
</organism>
<name>A0A7W9LJ45_9ACTN</name>
<dbReference type="AlphaFoldDB" id="A0A7W9LJ45"/>
<evidence type="ECO:0000256" key="1">
    <source>
        <dbReference type="SAM" id="Phobius"/>
    </source>
</evidence>
<feature type="transmembrane region" description="Helical" evidence="1">
    <location>
        <begin position="133"/>
        <end position="153"/>
    </location>
</feature>
<comment type="caution">
    <text evidence="2">The sequence shown here is derived from an EMBL/GenBank/DDBJ whole genome shotgun (WGS) entry which is preliminary data.</text>
</comment>
<sequence length="437" mass="48650">MSAVESWGAATVPATRTSFVEYRRDAEMETVGIGVAGALFLYVFYSAIRNQWPESYVTMTDAVDNFLSTSLARYLAFRVIPVYVTVVFVTVTAGRIDASASRAAAITVGTHILLTNLRAIVELLRRREHSSAWVNLIAFNLLTCVLLIATAFLAFRTSSTWKDLIPSQEDTVVALWTGALAAILAVFLRNLVVTQHSEDALFERARKDLGPDLWTYAAQRAAVHSSDADLIRAILLAEVIQRPAWTRSLERTKGKVLRRGTYGVAQIGSSTPITDEESIDLLCQEFASYRLPRHPEYGHLLDERFRARIEKHNPNVSFVNQVVLFYERLAGYHLEGTEAKADDGRPVIEVKELRRRGQSWEINGTAVVFEGNVVYSATARGREILRESVLADLGAPNRGEWSVSLPLAAEAVVFEEEPMDEDAWQDGDSRTVKVDLS</sequence>
<feature type="transmembrane region" description="Helical" evidence="1">
    <location>
        <begin position="173"/>
        <end position="192"/>
    </location>
</feature>
<reference evidence="2 3" key="1">
    <citation type="submission" date="2020-08" db="EMBL/GenBank/DDBJ databases">
        <title>Sequencing the genomes of 1000 actinobacteria strains.</title>
        <authorList>
            <person name="Klenk H.-P."/>
        </authorList>
    </citation>
    <scope>NUCLEOTIDE SEQUENCE [LARGE SCALE GENOMIC DNA]</scope>
    <source>
        <strain evidence="2 3">DSM 102122</strain>
    </source>
</reference>
<proteinExistence type="predicted"/>
<keyword evidence="3" id="KW-1185">Reference proteome</keyword>
<keyword evidence="1" id="KW-0472">Membrane</keyword>
<keyword evidence="1" id="KW-0812">Transmembrane</keyword>
<protein>
    <submittedName>
        <fullName evidence="2">Uncharacterized protein</fullName>
    </submittedName>
</protein>
<gene>
    <name evidence="2" type="ORF">HD601_000169</name>
</gene>
<evidence type="ECO:0000313" key="3">
    <source>
        <dbReference type="Proteomes" id="UP000542813"/>
    </source>
</evidence>
<accession>A0A7W9LJ45</accession>
<dbReference type="RefSeq" id="WP_184818433.1">
    <property type="nucleotide sequence ID" value="NZ_JACHMM010000001.1"/>
</dbReference>
<dbReference type="Proteomes" id="UP000542813">
    <property type="component" value="Unassembled WGS sequence"/>
</dbReference>